<dbReference type="InterPro" id="IPR050142">
    <property type="entry name" value="MADS-box/MEF2_TF"/>
</dbReference>
<dbReference type="HOGENOM" id="CLU_368072_0_0_1"/>
<evidence type="ECO:0000256" key="1">
    <source>
        <dbReference type="ARBA" id="ARBA00004123"/>
    </source>
</evidence>
<dbReference type="InParanoid" id="F4RNB4"/>
<feature type="compositionally biased region" description="Basic residues" evidence="6">
    <location>
        <begin position="782"/>
        <end position="793"/>
    </location>
</feature>
<evidence type="ECO:0000256" key="4">
    <source>
        <dbReference type="ARBA" id="ARBA00023163"/>
    </source>
</evidence>
<dbReference type="PRINTS" id="PR00404">
    <property type="entry name" value="MADSDOMAIN"/>
</dbReference>
<keyword evidence="2" id="KW-0805">Transcription regulation</keyword>
<dbReference type="InterPro" id="IPR002100">
    <property type="entry name" value="TF_MADSbox"/>
</dbReference>
<feature type="region of interest" description="Disordered" evidence="6">
    <location>
        <begin position="759"/>
        <end position="819"/>
    </location>
</feature>
<dbReference type="CDD" id="cd00120">
    <property type="entry name" value="MADS"/>
    <property type="match status" value="1"/>
</dbReference>
<dbReference type="GO" id="GO:0045944">
    <property type="term" value="P:positive regulation of transcription by RNA polymerase II"/>
    <property type="evidence" value="ECO:0007669"/>
    <property type="project" value="UniProtKB-ARBA"/>
</dbReference>
<feature type="region of interest" description="Disordered" evidence="6">
    <location>
        <begin position="363"/>
        <end position="406"/>
    </location>
</feature>
<dbReference type="AlphaFoldDB" id="F4RNB4"/>
<dbReference type="RefSeq" id="XP_007410777.1">
    <property type="nucleotide sequence ID" value="XM_007410715.1"/>
</dbReference>
<keyword evidence="9" id="KW-1185">Reference proteome</keyword>
<dbReference type="GeneID" id="18923056"/>
<dbReference type="GO" id="GO:0046983">
    <property type="term" value="F:protein dimerization activity"/>
    <property type="evidence" value="ECO:0007669"/>
    <property type="project" value="InterPro"/>
</dbReference>
<feature type="compositionally biased region" description="Basic and acidic residues" evidence="6">
    <location>
        <begin position="385"/>
        <end position="395"/>
    </location>
</feature>
<dbReference type="STRING" id="747676.F4RNB4"/>
<name>F4RNB4_MELLP</name>
<feature type="compositionally biased region" description="Polar residues" evidence="6">
    <location>
        <begin position="363"/>
        <end position="376"/>
    </location>
</feature>
<dbReference type="GO" id="GO:0005634">
    <property type="term" value="C:nucleus"/>
    <property type="evidence" value="ECO:0007669"/>
    <property type="project" value="UniProtKB-SubCell"/>
</dbReference>
<dbReference type="PANTHER" id="PTHR48019">
    <property type="entry name" value="SERUM RESPONSE FACTOR HOMOLOG"/>
    <property type="match status" value="1"/>
</dbReference>
<keyword evidence="4" id="KW-0804">Transcription</keyword>
<proteinExistence type="predicted"/>
<evidence type="ECO:0000259" key="7">
    <source>
        <dbReference type="PROSITE" id="PS50066"/>
    </source>
</evidence>
<comment type="subcellular location">
    <subcellularLocation>
        <location evidence="1">Nucleus</location>
    </subcellularLocation>
</comment>
<evidence type="ECO:0000313" key="9">
    <source>
        <dbReference type="Proteomes" id="UP000001072"/>
    </source>
</evidence>
<organism evidence="9">
    <name type="scientific">Melampsora larici-populina (strain 98AG31 / pathotype 3-4-7)</name>
    <name type="common">Poplar leaf rust fungus</name>
    <dbReference type="NCBI Taxonomy" id="747676"/>
    <lineage>
        <taxon>Eukaryota</taxon>
        <taxon>Fungi</taxon>
        <taxon>Dikarya</taxon>
        <taxon>Basidiomycota</taxon>
        <taxon>Pucciniomycotina</taxon>
        <taxon>Pucciniomycetes</taxon>
        <taxon>Pucciniales</taxon>
        <taxon>Melampsoraceae</taxon>
        <taxon>Melampsora</taxon>
    </lineage>
</organism>
<feature type="region of interest" description="Disordered" evidence="6">
    <location>
        <begin position="549"/>
        <end position="593"/>
    </location>
</feature>
<dbReference type="Pfam" id="PF00319">
    <property type="entry name" value="SRF-TF"/>
    <property type="match status" value="1"/>
</dbReference>
<feature type="compositionally biased region" description="Polar residues" evidence="6">
    <location>
        <begin position="549"/>
        <end position="580"/>
    </location>
</feature>
<evidence type="ECO:0000256" key="5">
    <source>
        <dbReference type="ARBA" id="ARBA00023242"/>
    </source>
</evidence>
<dbReference type="KEGG" id="mlr:MELLADRAFT_106990"/>
<feature type="compositionally biased region" description="Low complexity" evidence="6">
    <location>
        <begin position="84"/>
        <end position="101"/>
    </location>
</feature>
<feature type="domain" description="MADS-box" evidence="7">
    <location>
        <begin position="141"/>
        <end position="201"/>
    </location>
</feature>
<dbReference type="OrthoDB" id="2284405at2759"/>
<evidence type="ECO:0000313" key="8">
    <source>
        <dbReference type="EMBL" id="EGG06126.1"/>
    </source>
</evidence>
<accession>F4RNB4</accession>
<feature type="compositionally biased region" description="Acidic residues" evidence="6">
    <location>
        <begin position="708"/>
        <end position="717"/>
    </location>
</feature>
<gene>
    <name evidence="8" type="ORF">MELLADRAFT_106990</name>
</gene>
<keyword evidence="3" id="KW-0238">DNA-binding</keyword>
<dbReference type="EMBL" id="GL883110">
    <property type="protein sequence ID" value="EGG06126.1"/>
    <property type="molecule type" value="Genomic_DNA"/>
</dbReference>
<protein>
    <recommendedName>
        <fullName evidence="7">MADS-box domain-containing protein</fullName>
    </recommendedName>
</protein>
<dbReference type="eggNOG" id="KOG0015">
    <property type="taxonomic scope" value="Eukaryota"/>
</dbReference>
<feature type="compositionally biased region" description="Acidic residues" evidence="6">
    <location>
        <begin position="122"/>
        <end position="133"/>
    </location>
</feature>
<feature type="region of interest" description="Disordered" evidence="6">
    <location>
        <begin position="77"/>
        <end position="148"/>
    </location>
</feature>
<dbReference type="PROSITE" id="PS00350">
    <property type="entry name" value="MADS_BOX_1"/>
    <property type="match status" value="1"/>
</dbReference>
<dbReference type="GO" id="GO:0003677">
    <property type="term" value="F:DNA binding"/>
    <property type="evidence" value="ECO:0007669"/>
    <property type="project" value="UniProtKB-KW"/>
</dbReference>
<dbReference type="Proteomes" id="UP000001072">
    <property type="component" value="Unassembled WGS sequence"/>
</dbReference>
<dbReference type="InterPro" id="IPR036879">
    <property type="entry name" value="TF_MADSbox_sf"/>
</dbReference>
<reference evidence="9" key="1">
    <citation type="journal article" date="2011" name="Proc. Natl. Acad. Sci. U.S.A.">
        <title>Obligate biotrophy features unraveled by the genomic analysis of rust fungi.</title>
        <authorList>
            <person name="Duplessis S."/>
            <person name="Cuomo C.A."/>
            <person name="Lin Y.-C."/>
            <person name="Aerts A."/>
            <person name="Tisserant E."/>
            <person name="Veneault-Fourrey C."/>
            <person name="Joly D.L."/>
            <person name="Hacquard S."/>
            <person name="Amselem J."/>
            <person name="Cantarel B.L."/>
            <person name="Chiu R."/>
            <person name="Coutinho P.M."/>
            <person name="Feau N."/>
            <person name="Field M."/>
            <person name="Frey P."/>
            <person name="Gelhaye E."/>
            <person name="Goldberg J."/>
            <person name="Grabherr M.G."/>
            <person name="Kodira C.D."/>
            <person name="Kohler A."/>
            <person name="Kuees U."/>
            <person name="Lindquist E.A."/>
            <person name="Lucas S.M."/>
            <person name="Mago R."/>
            <person name="Mauceli E."/>
            <person name="Morin E."/>
            <person name="Murat C."/>
            <person name="Pangilinan J.L."/>
            <person name="Park R."/>
            <person name="Pearson M."/>
            <person name="Quesneville H."/>
            <person name="Rouhier N."/>
            <person name="Sakthikumar S."/>
            <person name="Salamov A.A."/>
            <person name="Schmutz J."/>
            <person name="Selles B."/>
            <person name="Shapiro H."/>
            <person name="Tanguay P."/>
            <person name="Tuskan G.A."/>
            <person name="Henrissat B."/>
            <person name="Van de Peer Y."/>
            <person name="Rouze P."/>
            <person name="Ellis J.G."/>
            <person name="Dodds P.N."/>
            <person name="Schein J.E."/>
            <person name="Zhong S."/>
            <person name="Hamelin R.C."/>
            <person name="Grigoriev I.V."/>
            <person name="Szabo L.J."/>
            <person name="Martin F."/>
        </authorList>
    </citation>
    <scope>NUCLEOTIDE SEQUENCE [LARGE SCALE GENOMIC DNA]</scope>
    <source>
        <strain evidence="9">98AG31 / pathotype 3-4-7</strain>
    </source>
</reference>
<sequence length="819" mass="91329">MDKVFISMTLGVRHWNLAFCKSAPSEKNIAFASDGFRVKVSLPRIRYVLLTTGAIDNDPVIGKLHDGEFEMYSKIRDDPDYQVPGSAPSSGSGSTTRSTHPNYDFRQDELSLGTRKRNRDADEAEDDEEEEEEVSGRKKNPGRRKIDIEYIHDKGKRHITFSKRKAGIMKKAYELATLTGTQLLLLVVSDSGVVYTFTTPKLETLVSEQPGKDIILKCLADGSSELQIQRESPSETTPIISKCPLPEQEFSEDASGSQANTRLTDGLNSLEQPYALNPCEANGSASFGPLGSHPYISDHNQSMLPSYDPLILGHHGVDNLYGHLGDQLMNDATNPYSSLPHTISNRPPGSASYLDMNLNQTLLRGDSGNSITNPAEYQSIKRRKTETDLRSRSRTDNTAASQYPPLPNQFAADLHNPWNENHVTMKYNMAQQARILALQHPTITNAVSAFLMSEYLRHENAVSFESEPREDLNRLERTMKLFLDACDQSPMSNMHSVGGKSWKDETPPSYEVLGKCLSFFLQEYLHIQSFVDYINVLYDQPLVPTTSISELTAPSTGTDDPQTASTSTEPFSGAVSTVPSLSPVGKSKTAPKLKPRKGVNVSLRGGRLSTNLEEYTAWCRQNKISWSGNNPQSTLVTWFKIERVRRTFCCCIAEYPSETQLDNVLKIRFPASAIKLIRKHDRLKLEVKKADDGSEWNIFQHLDSDLYPEDESDEDEISFPPGDKPIDPEAIDSVAKGKGIDRDQAKSFLDSRRLMRQQIEAGDYEDDGFESKVPPKGGKQAFRVKRPPSKLKRQASPLSKAEDADIQVGLPNQPSRSIN</sequence>
<evidence type="ECO:0000256" key="3">
    <source>
        <dbReference type="ARBA" id="ARBA00023125"/>
    </source>
</evidence>
<dbReference type="FunFam" id="3.40.1810.10:FF:000002">
    <property type="entry name" value="Serum response factor b"/>
    <property type="match status" value="1"/>
</dbReference>
<dbReference type="PROSITE" id="PS50066">
    <property type="entry name" value="MADS_BOX_2"/>
    <property type="match status" value="1"/>
</dbReference>
<dbReference type="Gene3D" id="3.40.1810.10">
    <property type="entry name" value="Transcription factor, MADS-box"/>
    <property type="match status" value="1"/>
</dbReference>
<dbReference type="SMART" id="SM00432">
    <property type="entry name" value="MADS"/>
    <property type="match status" value="1"/>
</dbReference>
<feature type="region of interest" description="Disordered" evidence="6">
    <location>
        <begin position="708"/>
        <end position="737"/>
    </location>
</feature>
<keyword evidence="5" id="KW-0539">Nucleus</keyword>
<dbReference type="VEuPathDB" id="FungiDB:MELLADRAFT_106990"/>
<feature type="compositionally biased region" description="Polar residues" evidence="6">
    <location>
        <begin position="810"/>
        <end position="819"/>
    </location>
</feature>
<evidence type="ECO:0000256" key="6">
    <source>
        <dbReference type="SAM" id="MobiDB-lite"/>
    </source>
</evidence>
<dbReference type="SUPFAM" id="SSF55455">
    <property type="entry name" value="SRF-like"/>
    <property type="match status" value="1"/>
</dbReference>
<evidence type="ECO:0000256" key="2">
    <source>
        <dbReference type="ARBA" id="ARBA00023015"/>
    </source>
</evidence>